<dbReference type="PRINTS" id="PR00039">
    <property type="entry name" value="HTHLYSR"/>
</dbReference>
<evidence type="ECO:0000259" key="5">
    <source>
        <dbReference type="PROSITE" id="PS50931"/>
    </source>
</evidence>
<feature type="domain" description="HTH lysR-type" evidence="5">
    <location>
        <begin position="12"/>
        <end position="69"/>
    </location>
</feature>
<evidence type="ECO:0000256" key="2">
    <source>
        <dbReference type="ARBA" id="ARBA00023015"/>
    </source>
</evidence>
<dbReference type="GO" id="GO:0003700">
    <property type="term" value="F:DNA-binding transcription factor activity"/>
    <property type="evidence" value="ECO:0007669"/>
    <property type="project" value="InterPro"/>
</dbReference>
<keyword evidence="3" id="KW-0238">DNA-binding</keyword>
<dbReference type="GO" id="GO:0003677">
    <property type="term" value="F:DNA binding"/>
    <property type="evidence" value="ECO:0007669"/>
    <property type="project" value="UniProtKB-KW"/>
</dbReference>
<dbReference type="InterPro" id="IPR036388">
    <property type="entry name" value="WH-like_DNA-bd_sf"/>
</dbReference>
<evidence type="ECO:0000313" key="6">
    <source>
        <dbReference type="EMBL" id="VVE58193.1"/>
    </source>
</evidence>
<dbReference type="PANTHER" id="PTHR30419">
    <property type="entry name" value="HTH-TYPE TRANSCRIPTIONAL REGULATOR YBHD"/>
    <property type="match status" value="1"/>
</dbReference>
<dbReference type="RefSeq" id="WP_150624563.1">
    <property type="nucleotide sequence ID" value="NZ_CABPSM010000031.1"/>
</dbReference>
<dbReference type="PROSITE" id="PS50931">
    <property type="entry name" value="HTH_LYSR"/>
    <property type="match status" value="1"/>
</dbReference>
<dbReference type="CDD" id="cd08435">
    <property type="entry name" value="PBP2_GbpR"/>
    <property type="match status" value="1"/>
</dbReference>
<evidence type="ECO:0000256" key="1">
    <source>
        <dbReference type="ARBA" id="ARBA00009437"/>
    </source>
</evidence>
<dbReference type="InterPro" id="IPR005119">
    <property type="entry name" value="LysR_subst-bd"/>
</dbReference>
<dbReference type="InterPro" id="IPR037405">
    <property type="entry name" value="GbpR_PBP2"/>
</dbReference>
<sequence>MLPSPDSLSTRLKLKQLRLLVAIDDFGSLHRAADELALTQPGATKALREIESTFGNELFVRTSQGMVPNELGRCVIRYAKLIQTDVTHLVEEMEGVLTGIGGRLAVGAIMGAVSGVLVDAVTRLRRKQPSLRTEITEDTSVRLLALVESGRLELALCRLSVARQPENFVYIPLRDEPLTIIAGPTHPLASTPSLALADLADCGWIVYPRVMPLRSLLEREFKEAGLPFPAHPIETASMTATMLLLQTDPNLVTLMPRDMSDFLIEHGLAIRLDIDVRSRTEPYGIVTRRGTSLSAAARLLIDELTNSAKGGADGYR</sequence>
<dbReference type="InterPro" id="IPR036390">
    <property type="entry name" value="WH_DNA-bd_sf"/>
</dbReference>
<evidence type="ECO:0000313" key="7">
    <source>
        <dbReference type="Proteomes" id="UP000343317"/>
    </source>
</evidence>
<dbReference type="GO" id="GO:0005829">
    <property type="term" value="C:cytosol"/>
    <property type="evidence" value="ECO:0007669"/>
    <property type="project" value="TreeGrafter"/>
</dbReference>
<proteinExistence type="inferred from homology"/>
<name>A0A5E4ZDC8_9BURK</name>
<gene>
    <name evidence="6" type="ORF">PHO31112_05278</name>
</gene>
<dbReference type="PANTHER" id="PTHR30419:SF8">
    <property type="entry name" value="NITROGEN ASSIMILATION TRANSCRIPTIONAL ACTIVATOR-RELATED"/>
    <property type="match status" value="1"/>
</dbReference>
<organism evidence="6 7">
    <name type="scientific">Pandoraea horticolens</name>
    <dbReference type="NCBI Taxonomy" id="2508298"/>
    <lineage>
        <taxon>Bacteria</taxon>
        <taxon>Pseudomonadati</taxon>
        <taxon>Pseudomonadota</taxon>
        <taxon>Betaproteobacteria</taxon>
        <taxon>Burkholderiales</taxon>
        <taxon>Burkholderiaceae</taxon>
        <taxon>Pandoraea</taxon>
    </lineage>
</organism>
<reference evidence="6 7" key="1">
    <citation type="submission" date="2019-08" db="EMBL/GenBank/DDBJ databases">
        <authorList>
            <person name="Peeters C."/>
        </authorList>
    </citation>
    <scope>NUCLEOTIDE SEQUENCE [LARGE SCALE GENOMIC DNA]</scope>
    <source>
        <strain evidence="6 7">LMG 31112</strain>
    </source>
</reference>
<dbReference type="Pfam" id="PF00126">
    <property type="entry name" value="HTH_1"/>
    <property type="match status" value="1"/>
</dbReference>
<accession>A0A5E4ZDC8</accession>
<evidence type="ECO:0000256" key="4">
    <source>
        <dbReference type="ARBA" id="ARBA00023163"/>
    </source>
</evidence>
<dbReference type="SUPFAM" id="SSF46785">
    <property type="entry name" value="Winged helix' DNA-binding domain"/>
    <property type="match status" value="1"/>
</dbReference>
<evidence type="ECO:0000256" key="3">
    <source>
        <dbReference type="ARBA" id="ARBA00023125"/>
    </source>
</evidence>
<dbReference type="Pfam" id="PF03466">
    <property type="entry name" value="LysR_substrate"/>
    <property type="match status" value="1"/>
</dbReference>
<protein>
    <submittedName>
        <fullName evidence="6">LysR family transcriptional regulator</fullName>
    </submittedName>
</protein>
<dbReference type="InterPro" id="IPR050950">
    <property type="entry name" value="HTH-type_LysR_regulators"/>
</dbReference>
<dbReference type="Gene3D" id="1.10.10.10">
    <property type="entry name" value="Winged helix-like DNA-binding domain superfamily/Winged helix DNA-binding domain"/>
    <property type="match status" value="1"/>
</dbReference>
<comment type="similarity">
    <text evidence="1">Belongs to the LysR transcriptional regulatory family.</text>
</comment>
<keyword evidence="4" id="KW-0804">Transcription</keyword>
<keyword evidence="7" id="KW-1185">Reference proteome</keyword>
<dbReference type="AlphaFoldDB" id="A0A5E4ZDC8"/>
<dbReference type="SUPFAM" id="SSF53850">
    <property type="entry name" value="Periplasmic binding protein-like II"/>
    <property type="match status" value="1"/>
</dbReference>
<keyword evidence="2" id="KW-0805">Transcription regulation</keyword>
<dbReference type="Proteomes" id="UP000343317">
    <property type="component" value="Unassembled WGS sequence"/>
</dbReference>
<dbReference type="Gene3D" id="3.40.190.290">
    <property type="match status" value="1"/>
</dbReference>
<dbReference type="EMBL" id="CABPSM010000031">
    <property type="protein sequence ID" value="VVE58193.1"/>
    <property type="molecule type" value="Genomic_DNA"/>
</dbReference>
<dbReference type="InterPro" id="IPR000847">
    <property type="entry name" value="LysR_HTH_N"/>
</dbReference>